<evidence type="ECO:0000256" key="1">
    <source>
        <dbReference type="SAM" id="MobiDB-lite"/>
    </source>
</evidence>
<name>A0AA85BVP6_9TREM</name>
<proteinExistence type="predicted"/>
<feature type="region of interest" description="Disordered" evidence="1">
    <location>
        <begin position="389"/>
        <end position="422"/>
    </location>
</feature>
<dbReference type="PANTHER" id="PTHR13219:SF6">
    <property type="entry name" value="TRANSMEMBRANE PROTEIN 94"/>
    <property type="match status" value="1"/>
</dbReference>
<feature type="region of interest" description="Disordered" evidence="1">
    <location>
        <begin position="60"/>
        <end position="83"/>
    </location>
</feature>
<dbReference type="Proteomes" id="UP000050791">
    <property type="component" value="Unassembled WGS sequence"/>
</dbReference>
<evidence type="ECO:0000313" key="2">
    <source>
        <dbReference type="Proteomes" id="UP000050791"/>
    </source>
</evidence>
<feature type="compositionally biased region" description="Basic and acidic residues" evidence="1">
    <location>
        <begin position="390"/>
        <end position="401"/>
    </location>
</feature>
<dbReference type="InterPro" id="IPR039720">
    <property type="entry name" value="TMEM94"/>
</dbReference>
<sequence>MENIVLTLGTLSSVCCINQEGVISQSLPTPEKMFFFHRRHHNHHHQESFGTNRSRNVYKSNSKAEERLDHQNSKSGQLNTPGFPRTKKQCVGLNQGELCETQSPIQNQLPTNCDSNDTPGFQRSAVFPLSSCIAPVVLDLRTDFYRPFLSHFERPRWDRFLSSLKPIGLSILLNNCHSAIAKQRIGFFEKVNATQKYFDSSSCITALPLTFCLCGLASQIGFRDGALSGFGTHGCLGAYSICSAAYTSNSNATDVKSKLSSEEILPTKENTNYDRIHLAYCFSSVFSDPNIQSGYQLLSQGTGDILASLCSDVWDGRDIVPLSDRERELILGFHNRHLSSAYCIGFAYSPLVDKIEESYRLLLGNLSSSSDIFMLRLPGSDDISPVIQRKRSEKEGCDKTEGTYSNDKLLKHSPSKRSDRFSRKHRINHNRISSNFGEYDSNCLVLNEFPNANFVSETDHCKSNADNLDHDKKSNVRTDQKEVDVILNNQIFLGLISMQYQANPQVVKSIKQLHQACIRFVHFSRENELRSRVFAERLGLECGWNCHISLRSPNSVSNRKSVGLPKEFRKSYKFSFGTDLFVTEGKYFVGSHQTKRWSSSPALATSYPSKFGSTSDPQFFQSTPFPEYCEANCLKSISPCLNSRQIDSDFESSCSHNFAHAVSTSYLQQIRSNEIGPKESFGSYHLSSSSNSTSSVSLSVDEQSDNSEEIKLSELLVRNKSRLPCGIDNIRPHLENVDNVPLQVSLFTDCTPKAVSEMIQIMKEYGDTVCLIGSCYSLTNYVLFQQSDVAIAVKPILPYSNCQFANTKYIVSNQSVDLLTSDLQSEEFSCSKKNPTSTHQEGDTTNFNTFDIAAHLVRLVTPCLLDIEKTGFHVYDLIVEAHASVNNLYHCLVFSSTTPLAVGLLQLLLLIIGLPTRPVVLLDVRSNLQQGELIWLPVEPFRSVIFGSSEIFGNLSKTDKHTNINLLHYSSDWNLEPSLSIGQLFWLLFIVIPSLTLSLIDRRVERNQPLREPPIKRNKLFTKKRCLRFTLVTCSRFIPSLLICLFCEIGHLLWAQQLEDCHQSFHSIYTNKFNGTNTLINDSKSYTKTLSSSYALQESCLSKLSILIYSLKD</sequence>
<organism evidence="2 3">
    <name type="scientific">Schistosoma mattheei</name>
    <dbReference type="NCBI Taxonomy" id="31246"/>
    <lineage>
        <taxon>Eukaryota</taxon>
        <taxon>Metazoa</taxon>
        <taxon>Spiralia</taxon>
        <taxon>Lophotrochozoa</taxon>
        <taxon>Platyhelminthes</taxon>
        <taxon>Trematoda</taxon>
        <taxon>Digenea</taxon>
        <taxon>Strigeidida</taxon>
        <taxon>Schistosomatoidea</taxon>
        <taxon>Schistosomatidae</taxon>
        <taxon>Schistosoma</taxon>
    </lineage>
</organism>
<dbReference type="WBParaSite" id="SMTH1_8450.1">
    <property type="protein sequence ID" value="SMTH1_8450.1"/>
    <property type="gene ID" value="SMTH1_8450"/>
</dbReference>
<reference evidence="3" key="1">
    <citation type="submission" date="2023-11" db="UniProtKB">
        <authorList>
            <consortium name="WormBaseParasite"/>
        </authorList>
    </citation>
    <scope>IDENTIFICATION</scope>
</reference>
<accession>A0AA85BVP6</accession>
<dbReference type="PANTHER" id="PTHR13219">
    <property type="entry name" value="TRANSMEMBRANE PROTEIN 94"/>
    <property type="match status" value="1"/>
</dbReference>
<protein>
    <submittedName>
        <fullName evidence="3">Uncharacterized protein</fullName>
    </submittedName>
</protein>
<dbReference type="AlphaFoldDB" id="A0AA85BVP6"/>
<evidence type="ECO:0000313" key="3">
    <source>
        <dbReference type="WBParaSite" id="SMTH1_8450.1"/>
    </source>
</evidence>
<feature type="compositionally biased region" description="Basic and acidic residues" evidence="1">
    <location>
        <begin position="62"/>
        <end position="72"/>
    </location>
</feature>